<evidence type="ECO:0000259" key="2">
    <source>
        <dbReference type="Pfam" id="PF25873"/>
    </source>
</evidence>
<evidence type="ECO:0000259" key="1">
    <source>
        <dbReference type="Pfam" id="PF17874"/>
    </source>
</evidence>
<dbReference type="EMBL" id="JACYFU010000002">
    <property type="protein sequence ID" value="MBD8065962.1"/>
    <property type="molecule type" value="Genomic_DNA"/>
</dbReference>
<dbReference type="InterPro" id="IPR011990">
    <property type="entry name" value="TPR-like_helical_dom_sf"/>
</dbReference>
<dbReference type="SUPFAM" id="SSF48452">
    <property type="entry name" value="TPR-like"/>
    <property type="match status" value="1"/>
</dbReference>
<dbReference type="AlphaFoldDB" id="A0A927FUX8"/>
<dbReference type="Pfam" id="PF25873">
    <property type="entry name" value="WHD_MalT"/>
    <property type="match status" value="1"/>
</dbReference>
<proteinExistence type="predicted"/>
<dbReference type="RefSeq" id="WP_191775209.1">
    <property type="nucleotide sequence ID" value="NZ_JACYFU010000002.1"/>
</dbReference>
<accession>A0A927FUX8</accession>
<evidence type="ECO:0000313" key="4">
    <source>
        <dbReference type="Proteomes" id="UP000654108"/>
    </source>
</evidence>
<reference evidence="3" key="1">
    <citation type="submission" date="2020-09" db="EMBL/GenBank/DDBJ databases">
        <title>Genome seq and assembly of Devosia sp.</title>
        <authorList>
            <person name="Chhetri G."/>
        </authorList>
    </citation>
    <scope>NUCLEOTIDE SEQUENCE</scope>
    <source>
        <strain evidence="3">PTR5</strain>
    </source>
</reference>
<name>A0A927FUX8_9HYPH</name>
<evidence type="ECO:0008006" key="5">
    <source>
        <dbReference type="Google" id="ProtNLM"/>
    </source>
</evidence>
<sequence length="432" mass="48061">MEGREDVAGFIAEFAGTDRYVFDYLVEEVLQRQPETVREFLLETCFLDRLSGPLCDAVTGRSGSRETLDVLYRANLFLVPLDERCEWYRYHHLFADVLETQLDAAARDRLRALHRRASDWYEARGERTEAVRHALAAEDFERAAELIELAIFGMQRMRQELTIRTWMGTLPDAAVRRRPVLGIGLAGVLASVGEFEGLEERLREVERGFAAITAAGDTMPEGIAVADLAQLPRVPGLVELYRAALSQVRGDMAAGVRHAERVLELAPPDDHLARAAAASLLGIAYWSEGKLELARARWTEGRDGLMRAGHVADTLGASIALGDINLALGRLREAAHIFEYALEVSAAQRSPVLRGTADIHTGLALVLREQNDLEAARRHLLASAELGEGARLPQNPYRWWVADALLRQDEGDLDGARAVICVDTWRSHRSRN</sequence>
<organism evidence="3 4">
    <name type="scientific">Devosia oryzisoli</name>
    <dbReference type="NCBI Taxonomy" id="2774138"/>
    <lineage>
        <taxon>Bacteria</taxon>
        <taxon>Pseudomonadati</taxon>
        <taxon>Pseudomonadota</taxon>
        <taxon>Alphaproteobacteria</taxon>
        <taxon>Hyphomicrobiales</taxon>
        <taxon>Devosiaceae</taxon>
        <taxon>Devosia</taxon>
    </lineage>
</organism>
<feature type="domain" description="MalT-like TPR region" evidence="1">
    <location>
        <begin position="238"/>
        <end position="418"/>
    </location>
</feature>
<protein>
    <recommendedName>
        <fullName evidence="5">Tetratricopeptide repeat protein</fullName>
    </recommendedName>
</protein>
<dbReference type="InterPro" id="IPR059106">
    <property type="entry name" value="WHD_MalT"/>
</dbReference>
<feature type="domain" description="MalT-like winged helix" evidence="2">
    <location>
        <begin position="26"/>
        <end position="109"/>
    </location>
</feature>
<keyword evidence="4" id="KW-1185">Reference proteome</keyword>
<evidence type="ECO:0000313" key="3">
    <source>
        <dbReference type="EMBL" id="MBD8065962.1"/>
    </source>
</evidence>
<dbReference type="Proteomes" id="UP000654108">
    <property type="component" value="Unassembled WGS sequence"/>
</dbReference>
<gene>
    <name evidence="3" type="ORF">IC608_10800</name>
</gene>
<dbReference type="Pfam" id="PF17874">
    <property type="entry name" value="TPR_MalT"/>
    <property type="match status" value="1"/>
</dbReference>
<dbReference type="InterPro" id="IPR041617">
    <property type="entry name" value="TPR_MalT"/>
</dbReference>
<comment type="caution">
    <text evidence="3">The sequence shown here is derived from an EMBL/GenBank/DDBJ whole genome shotgun (WGS) entry which is preliminary data.</text>
</comment>
<dbReference type="Gene3D" id="1.25.40.10">
    <property type="entry name" value="Tetratricopeptide repeat domain"/>
    <property type="match status" value="1"/>
</dbReference>